<dbReference type="AlphaFoldDB" id="A0A1B6ERV0"/>
<reference evidence="2" key="1">
    <citation type="submission" date="2015-11" db="EMBL/GenBank/DDBJ databases">
        <title>De novo transcriptome assembly of four potential Pierce s Disease insect vectors from Arizona vineyards.</title>
        <authorList>
            <person name="Tassone E.E."/>
        </authorList>
    </citation>
    <scope>NUCLEOTIDE SEQUENCE</scope>
</reference>
<name>A0A1B6ERV0_9HEMI</name>
<dbReference type="PROSITE" id="PS50878">
    <property type="entry name" value="RT_POL"/>
    <property type="match status" value="1"/>
</dbReference>
<dbReference type="Pfam" id="PF00078">
    <property type="entry name" value="RVT_1"/>
    <property type="match status" value="1"/>
</dbReference>
<sequence>MENCHTVKHLTRPLSVSGVSLFVYYLRQVNWLDVYSLDVNINIKFKKFTDLFLWALNSAVPFKILKLKTTRSCISWYHEGLAKLKSELDRLYFVFQNTNDIDVKSKYRSLKAIYKSEIKKAKISYNNNLINRSKNKSKTAWGIINKTARVNSRPVHKSHVFTPDTFNEYFVTSVEETCKNISNSVNDHFYYLDKSRNMETTNCNFSFKDFQVEETYATILSLSNSTCFDVFGINAPVLKTAAEHICEVLTYLFNECINNGTFPDILKISKVIPVHKKGPLDKQCNYRPISIVPAVSKILERLVHKRIVEYLESNKLFSDCQFGFRSKRSTIKAVQALVGACFDGLEQKDFLNFRSYDLSKAFDTVDHGILVSKLKFYGFNQLAIEFFNSYLVNRHQCVYLNGSYSESKPVNFGVPQGSILGPTLFILYVNDLPGNINDKALQMTWSFWLVLVQP</sequence>
<proteinExistence type="predicted"/>
<dbReference type="SUPFAM" id="SSF56672">
    <property type="entry name" value="DNA/RNA polymerases"/>
    <property type="match status" value="1"/>
</dbReference>
<dbReference type="InterPro" id="IPR043502">
    <property type="entry name" value="DNA/RNA_pol_sf"/>
</dbReference>
<organism evidence="2">
    <name type="scientific">Cuerna arida</name>
    <dbReference type="NCBI Taxonomy" id="1464854"/>
    <lineage>
        <taxon>Eukaryota</taxon>
        <taxon>Metazoa</taxon>
        <taxon>Ecdysozoa</taxon>
        <taxon>Arthropoda</taxon>
        <taxon>Hexapoda</taxon>
        <taxon>Insecta</taxon>
        <taxon>Pterygota</taxon>
        <taxon>Neoptera</taxon>
        <taxon>Paraneoptera</taxon>
        <taxon>Hemiptera</taxon>
        <taxon>Auchenorrhyncha</taxon>
        <taxon>Membracoidea</taxon>
        <taxon>Cicadellidae</taxon>
        <taxon>Cicadellinae</taxon>
        <taxon>Proconiini</taxon>
        <taxon>Cuerna</taxon>
    </lineage>
</organism>
<dbReference type="EMBL" id="GECZ01029065">
    <property type="protein sequence ID" value="JAS40704.1"/>
    <property type="molecule type" value="Transcribed_RNA"/>
</dbReference>
<evidence type="ECO:0000313" key="2">
    <source>
        <dbReference type="EMBL" id="JAS40704.1"/>
    </source>
</evidence>
<gene>
    <name evidence="2" type="ORF">g.33173</name>
</gene>
<feature type="domain" description="Reverse transcriptase" evidence="1">
    <location>
        <begin position="255"/>
        <end position="454"/>
    </location>
</feature>
<dbReference type="GO" id="GO:0071897">
    <property type="term" value="P:DNA biosynthetic process"/>
    <property type="evidence" value="ECO:0007669"/>
    <property type="project" value="UniProtKB-ARBA"/>
</dbReference>
<accession>A0A1B6ERV0</accession>
<dbReference type="CDD" id="cd01650">
    <property type="entry name" value="RT_nLTR_like"/>
    <property type="match status" value="1"/>
</dbReference>
<evidence type="ECO:0000259" key="1">
    <source>
        <dbReference type="PROSITE" id="PS50878"/>
    </source>
</evidence>
<dbReference type="InterPro" id="IPR000477">
    <property type="entry name" value="RT_dom"/>
</dbReference>
<dbReference type="PANTHER" id="PTHR47510:SF3">
    <property type="entry name" value="ENDO_EXONUCLEASE_PHOSPHATASE DOMAIN-CONTAINING PROTEIN"/>
    <property type="match status" value="1"/>
</dbReference>
<dbReference type="PANTHER" id="PTHR47510">
    <property type="entry name" value="REVERSE TRANSCRIPTASE DOMAIN-CONTAINING PROTEIN"/>
    <property type="match status" value="1"/>
</dbReference>
<protein>
    <recommendedName>
        <fullName evidence="1">Reverse transcriptase domain-containing protein</fullName>
    </recommendedName>
</protein>